<feature type="region of interest" description="Disordered" evidence="1">
    <location>
        <begin position="1"/>
        <end position="41"/>
    </location>
</feature>
<dbReference type="SUPFAM" id="SSF53474">
    <property type="entry name" value="alpha/beta-Hydrolases"/>
    <property type="match status" value="1"/>
</dbReference>
<dbReference type="InterPro" id="IPR029058">
    <property type="entry name" value="AB_hydrolase_fold"/>
</dbReference>
<keyword evidence="4" id="KW-1185">Reference proteome</keyword>
<dbReference type="Proteomes" id="UP001183648">
    <property type="component" value="Unassembled WGS sequence"/>
</dbReference>
<feature type="domain" description="DUF676" evidence="2">
    <location>
        <begin position="195"/>
        <end position="333"/>
    </location>
</feature>
<evidence type="ECO:0000259" key="2">
    <source>
        <dbReference type="Pfam" id="PF05057"/>
    </source>
</evidence>
<evidence type="ECO:0000313" key="3">
    <source>
        <dbReference type="EMBL" id="MDR7364213.1"/>
    </source>
</evidence>
<comment type="caution">
    <text evidence="3">The sequence shown here is derived from an EMBL/GenBank/DDBJ whole genome shotgun (WGS) entry which is preliminary data.</text>
</comment>
<name>A0ABU2C0M6_9ACTN</name>
<dbReference type="RefSeq" id="WP_310305616.1">
    <property type="nucleotide sequence ID" value="NZ_BAAAPS010000005.1"/>
</dbReference>
<dbReference type="Gene3D" id="3.40.50.1820">
    <property type="entry name" value="alpha/beta hydrolase"/>
    <property type="match status" value="1"/>
</dbReference>
<sequence>MSSHDTAPLAHGARLVRPDGAEQTLPLPPLHGAGARGASRVVPEQPVPGVVDALALGAAYAEELLVGTARDTHRALADRVFGTADRLGAGTVVAAPRLLHDGIAATVYGSIALALRAAGEGFSRLSRAGVSGPALDDSAPGRAVQSAVNGLIGEKLSEEHPHLALPLVVRASGRTVPVEREALRAAFPHASNRVLVFVHGLGEHEGIWDLRREEVGGSYGSRLEMAAGWTPVYLRVNTGMPVAHNGVSLTALLQDLVDQWPVDVTRVALVGHSMGGLIIRAACSVTTEHRRPWVERLSDVVTLGTPHLGADLAKGVKHGARFLGVTKESAAFGRILDHRSAGIRDLEHGLPELPPLPHVRYRLVSAAIGSPRSPLGRLFGDLLVRRGSATGQSPPFSRRMLRLFPDADLLHVAETNHWGLLNHPEVYRAMTHWLA</sequence>
<proteinExistence type="predicted"/>
<gene>
    <name evidence="3" type="ORF">J2S63_003766</name>
</gene>
<dbReference type="EMBL" id="JAVDYG010000001">
    <property type="protein sequence ID" value="MDR7364213.1"/>
    <property type="molecule type" value="Genomic_DNA"/>
</dbReference>
<evidence type="ECO:0000256" key="1">
    <source>
        <dbReference type="SAM" id="MobiDB-lite"/>
    </source>
</evidence>
<evidence type="ECO:0000313" key="4">
    <source>
        <dbReference type="Proteomes" id="UP001183648"/>
    </source>
</evidence>
<accession>A0ABU2C0M6</accession>
<dbReference type="Pfam" id="PF05057">
    <property type="entry name" value="DUF676"/>
    <property type="match status" value="1"/>
</dbReference>
<dbReference type="InterPro" id="IPR007751">
    <property type="entry name" value="DUF676_lipase-like"/>
</dbReference>
<reference evidence="3 4" key="1">
    <citation type="submission" date="2023-07" db="EMBL/GenBank/DDBJ databases">
        <title>Sequencing the genomes of 1000 actinobacteria strains.</title>
        <authorList>
            <person name="Klenk H.-P."/>
        </authorList>
    </citation>
    <scope>NUCLEOTIDE SEQUENCE [LARGE SCALE GENOMIC DNA]</scope>
    <source>
        <strain evidence="3 4">DSM 19426</strain>
    </source>
</reference>
<organism evidence="3 4">
    <name type="scientific">Nocardioides marmoribigeumensis</name>
    <dbReference type="NCBI Taxonomy" id="433649"/>
    <lineage>
        <taxon>Bacteria</taxon>
        <taxon>Bacillati</taxon>
        <taxon>Actinomycetota</taxon>
        <taxon>Actinomycetes</taxon>
        <taxon>Propionibacteriales</taxon>
        <taxon>Nocardioidaceae</taxon>
        <taxon>Nocardioides</taxon>
    </lineage>
</organism>
<protein>
    <submittedName>
        <fullName evidence="3">Pimeloyl-ACP methyl ester carboxylesterase</fullName>
    </submittedName>
</protein>